<accession>A0A5B0NV67</accession>
<feature type="region of interest" description="Disordered" evidence="1">
    <location>
        <begin position="45"/>
        <end position="68"/>
    </location>
</feature>
<dbReference type="PANTHER" id="PTHR33324:SF2">
    <property type="entry name" value="MYB_SANT-LIKE DNA-BINDING DOMAIN-CONTAINING PROTEIN"/>
    <property type="match status" value="1"/>
</dbReference>
<dbReference type="EMBL" id="VSWC01000080">
    <property type="protein sequence ID" value="KAA1093065.1"/>
    <property type="molecule type" value="Genomic_DNA"/>
</dbReference>
<comment type="caution">
    <text evidence="3">The sequence shown here is derived from an EMBL/GenBank/DDBJ whole genome shotgun (WGS) entry which is preliminary data.</text>
</comment>
<sequence length="130" mass="14050">MPPKKAASGLAKTKRKLILWDRNGVDGGESSIEVVLLWLSTGNNYDRRRGHEQKGTTKAGLSTSSNPRGSIIVTTKKIGDLQSSYNTAHDFLKNTGEGIMATDELNSINTMEDEILLLVSPHGPTALVTD</sequence>
<name>A0A5B0NV67_PUCGR</name>
<dbReference type="EMBL" id="VSWC01000093">
    <property type="protein sequence ID" value="KAA1089582.1"/>
    <property type="molecule type" value="Genomic_DNA"/>
</dbReference>
<gene>
    <name evidence="2" type="ORF">PGT21_022925</name>
    <name evidence="3" type="ORF">PGT21_023477</name>
</gene>
<dbReference type="PANTHER" id="PTHR33324">
    <property type="entry name" value="EXPRESSED PROTEIN"/>
    <property type="match status" value="1"/>
</dbReference>
<evidence type="ECO:0000256" key="1">
    <source>
        <dbReference type="SAM" id="MobiDB-lite"/>
    </source>
</evidence>
<evidence type="ECO:0000313" key="3">
    <source>
        <dbReference type="EMBL" id="KAA1093065.1"/>
    </source>
</evidence>
<feature type="compositionally biased region" description="Basic and acidic residues" evidence="1">
    <location>
        <begin position="45"/>
        <end position="55"/>
    </location>
</feature>
<dbReference type="OrthoDB" id="168171at2759"/>
<organism evidence="3 4">
    <name type="scientific">Puccinia graminis f. sp. tritici</name>
    <dbReference type="NCBI Taxonomy" id="56615"/>
    <lineage>
        <taxon>Eukaryota</taxon>
        <taxon>Fungi</taxon>
        <taxon>Dikarya</taxon>
        <taxon>Basidiomycota</taxon>
        <taxon>Pucciniomycotina</taxon>
        <taxon>Pucciniomycetes</taxon>
        <taxon>Pucciniales</taxon>
        <taxon>Pucciniaceae</taxon>
        <taxon>Puccinia</taxon>
    </lineage>
</organism>
<keyword evidence="4" id="KW-1185">Reference proteome</keyword>
<proteinExistence type="predicted"/>
<feature type="compositionally biased region" description="Polar residues" evidence="1">
    <location>
        <begin position="59"/>
        <end position="68"/>
    </location>
</feature>
<protein>
    <submittedName>
        <fullName evidence="3">Uncharacterized protein</fullName>
    </submittedName>
</protein>
<dbReference type="AlphaFoldDB" id="A0A5B0NV67"/>
<reference evidence="3 4" key="1">
    <citation type="submission" date="2019-05" db="EMBL/GenBank/DDBJ databases">
        <title>Emergence of the Ug99 lineage of the wheat stem rust pathogen through somatic hybridization.</title>
        <authorList>
            <person name="Li F."/>
            <person name="Upadhyaya N.M."/>
            <person name="Sperschneider J."/>
            <person name="Matny O."/>
            <person name="Nguyen-Phuc H."/>
            <person name="Mago R."/>
            <person name="Raley C."/>
            <person name="Miller M.E."/>
            <person name="Silverstein K.A.T."/>
            <person name="Henningsen E."/>
            <person name="Hirsch C.D."/>
            <person name="Visser B."/>
            <person name="Pretorius Z.A."/>
            <person name="Steffenson B.J."/>
            <person name="Schwessinger B."/>
            <person name="Dodds P.N."/>
            <person name="Figueroa M."/>
        </authorList>
    </citation>
    <scope>NUCLEOTIDE SEQUENCE [LARGE SCALE GENOMIC DNA]</scope>
    <source>
        <strain evidence="3">21-0</strain>
    </source>
</reference>
<evidence type="ECO:0000313" key="4">
    <source>
        <dbReference type="Proteomes" id="UP000324748"/>
    </source>
</evidence>
<dbReference type="Proteomes" id="UP000324748">
    <property type="component" value="Unassembled WGS sequence"/>
</dbReference>
<evidence type="ECO:0000313" key="2">
    <source>
        <dbReference type="EMBL" id="KAA1089582.1"/>
    </source>
</evidence>